<dbReference type="AlphaFoldDB" id="A0A6G8IG06"/>
<dbReference type="Proteomes" id="UP000503162">
    <property type="component" value="Chromosome"/>
</dbReference>
<dbReference type="KEGG" id="hcz:G9Q37_06980"/>
<evidence type="ECO:0008006" key="3">
    <source>
        <dbReference type="Google" id="ProtNLM"/>
    </source>
</evidence>
<protein>
    <recommendedName>
        <fullName evidence="3">DUF2783 domain-containing protein</fullName>
    </recommendedName>
</protein>
<name>A0A6G8IG06_9BURK</name>
<organism evidence="1 2">
    <name type="scientific">Hydrogenophaga crocea</name>
    <dbReference type="NCBI Taxonomy" id="2716225"/>
    <lineage>
        <taxon>Bacteria</taxon>
        <taxon>Pseudomonadati</taxon>
        <taxon>Pseudomonadota</taxon>
        <taxon>Betaproteobacteria</taxon>
        <taxon>Burkholderiales</taxon>
        <taxon>Comamonadaceae</taxon>
        <taxon>Hydrogenophaga</taxon>
    </lineage>
</organism>
<evidence type="ECO:0000313" key="2">
    <source>
        <dbReference type="Proteomes" id="UP000503162"/>
    </source>
</evidence>
<sequence>MTDTDLDTSYTALCKALGDVGEPQAPLMLAMLSLSLLARLPDAAAALPLIEQARVRCLQEPLA</sequence>
<evidence type="ECO:0000313" key="1">
    <source>
        <dbReference type="EMBL" id="QIM51900.1"/>
    </source>
</evidence>
<proteinExistence type="predicted"/>
<dbReference type="EMBL" id="CP049989">
    <property type="protein sequence ID" value="QIM51900.1"/>
    <property type="molecule type" value="Genomic_DNA"/>
</dbReference>
<gene>
    <name evidence="1" type="ORF">G9Q37_06980</name>
</gene>
<dbReference type="RefSeq" id="WP_166226474.1">
    <property type="nucleotide sequence ID" value="NZ_CP049989.1"/>
</dbReference>
<accession>A0A6G8IG06</accession>
<reference evidence="1 2" key="1">
    <citation type="submission" date="2020-03" db="EMBL/GenBank/DDBJ databases">
        <title>Hydrogenophaga sp. nov. isolated from cyanobacterial mat.</title>
        <authorList>
            <person name="Thorat V."/>
            <person name="Kirdat K."/>
            <person name="Tiwarekar B."/>
            <person name="Costa E.D."/>
            <person name="Yadav A."/>
        </authorList>
    </citation>
    <scope>NUCLEOTIDE SEQUENCE [LARGE SCALE GENOMIC DNA]</scope>
    <source>
        <strain evidence="1 2">BA0156</strain>
    </source>
</reference>
<keyword evidence="2" id="KW-1185">Reference proteome</keyword>